<dbReference type="InterPro" id="IPR012677">
    <property type="entry name" value="Nucleotide-bd_a/b_plait_sf"/>
</dbReference>
<dbReference type="Proteomes" id="UP000663852">
    <property type="component" value="Unassembled WGS sequence"/>
</dbReference>
<accession>A0A815M969</accession>
<dbReference type="AlphaFoldDB" id="A0A815M969"/>
<evidence type="ECO:0008006" key="3">
    <source>
        <dbReference type="Google" id="ProtNLM"/>
    </source>
</evidence>
<dbReference type="Gene3D" id="3.30.70.330">
    <property type="match status" value="2"/>
</dbReference>
<dbReference type="OrthoDB" id="3800936at2759"/>
<sequence length="211" mass="24887">MEFSQFDNEIHFNELFSSKNSFDDIFMDDNQSDLLNQELVNEQIYSTNDSQTKLAETLNQDNVISKKNNNQSEIDIQKILYISNLNKQITKDQLRSYFIGSIKIILNQSRLPPYFNYAFIFHRTKHQADFNRKRCVNSSLFGSNTQIEHVKNISDLLNENKLNDQWDLVIKQIPENVSENELKIFFNSHQMKYIPARSIKKTKSIDKFLFG</sequence>
<name>A0A815M969_ADIRI</name>
<evidence type="ECO:0000313" key="2">
    <source>
        <dbReference type="Proteomes" id="UP000663852"/>
    </source>
</evidence>
<evidence type="ECO:0000313" key="1">
    <source>
        <dbReference type="EMBL" id="CAF1419311.1"/>
    </source>
</evidence>
<dbReference type="InterPro" id="IPR035979">
    <property type="entry name" value="RBD_domain_sf"/>
</dbReference>
<gene>
    <name evidence="1" type="ORF">EDS130_LOCUS37343</name>
</gene>
<organism evidence="1 2">
    <name type="scientific">Adineta ricciae</name>
    <name type="common">Rotifer</name>
    <dbReference type="NCBI Taxonomy" id="249248"/>
    <lineage>
        <taxon>Eukaryota</taxon>
        <taxon>Metazoa</taxon>
        <taxon>Spiralia</taxon>
        <taxon>Gnathifera</taxon>
        <taxon>Rotifera</taxon>
        <taxon>Eurotatoria</taxon>
        <taxon>Bdelloidea</taxon>
        <taxon>Adinetida</taxon>
        <taxon>Adinetidae</taxon>
        <taxon>Adineta</taxon>
    </lineage>
</organism>
<comment type="caution">
    <text evidence="1">The sequence shown here is derived from an EMBL/GenBank/DDBJ whole genome shotgun (WGS) entry which is preliminary data.</text>
</comment>
<dbReference type="EMBL" id="CAJNOJ010000366">
    <property type="protein sequence ID" value="CAF1419311.1"/>
    <property type="molecule type" value="Genomic_DNA"/>
</dbReference>
<dbReference type="GO" id="GO:0003676">
    <property type="term" value="F:nucleic acid binding"/>
    <property type="evidence" value="ECO:0007669"/>
    <property type="project" value="InterPro"/>
</dbReference>
<protein>
    <recommendedName>
        <fullName evidence="3">RRM domain-containing protein</fullName>
    </recommendedName>
</protein>
<dbReference type="CDD" id="cd00590">
    <property type="entry name" value="RRM_SF"/>
    <property type="match status" value="1"/>
</dbReference>
<proteinExistence type="predicted"/>
<reference evidence="1" key="1">
    <citation type="submission" date="2021-02" db="EMBL/GenBank/DDBJ databases">
        <authorList>
            <person name="Nowell W R."/>
        </authorList>
    </citation>
    <scope>NUCLEOTIDE SEQUENCE</scope>
</reference>
<dbReference type="SUPFAM" id="SSF54928">
    <property type="entry name" value="RNA-binding domain, RBD"/>
    <property type="match status" value="1"/>
</dbReference>